<name>A0A090KY07_STRRB</name>
<dbReference type="GeneID" id="36374666"/>
<dbReference type="EMBL" id="LN609528">
    <property type="protein sequence ID" value="CEF62301.1"/>
    <property type="molecule type" value="Genomic_DNA"/>
</dbReference>
<feature type="chain" id="PRO_5015030260" evidence="1">
    <location>
        <begin position="20"/>
        <end position="254"/>
    </location>
</feature>
<dbReference type="WBParaSite" id="SRAE_1000057400.1">
    <property type="protein sequence ID" value="SRAE_1000057400.1"/>
    <property type="gene ID" value="WBGene00257171"/>
</dbReference>
<evidence type="ECO:0000313" key="4">
    <source>
        <dbReference type="WBParaSite" id="SRAE_1000057400.1"/>
    </source>
</evidence>
<protein>
    <submittedName>
        <fullName evidence="2 4">Uncharacterized protein</fullName>
    </submittedName>
</protein>
<evidence type="ECO:0000313" key="3">
    <source>
        <dbReference type="Proteomes" id="UP000035682"/>
    </source>
</evidence>
<organism evidence="2">
    <name type="scientific">Strongyloides ratti</name>
    <name type="common">Parasitic roundworm</name>
    <dbReference type="NCBI Taxonomy" id="34506"/>
    <lineage>
        <taxon>Eukaryota</taxon>
        <taxon>Metazoa</taxon>
        <taxon>Ecdysozoa</taxon>
        <taxon>Nematoda</taxon>
        <taxon>Chromadorea</taxon>
        <taxon>Rhabditida</taxon>
        <taxon>Tylenchina</taxon>
        <taxon>Panagrolaimomorpha</taxon>
        <taxon>Strongyloidoidea</taxon>
        <taxon>Strongyloididae</taxon>
        <taxon>Strongyloides</taxon>
    </lineage>
</organism>
<proteinExistence type="predicted"/>
<evidence type="ECO:0000313" key="2">
    <source>
        <dbReference type="EMBL" id="CEF62301.1"/>
    </source>
</evidence>
<dbReference type="Proteomes" id="UP000035682">
    <property type="component" value="Unplaced"/>
</dbReference>
<gene>
    <name evidence="2 4 5" type="ORF">SRAE_1000057400</name>
</gene>
<keyword evidence="3" id="KW-1185">Reference proteome</keyword>
<sequence>MKFLLTTLLFLFLTKYITGDLSHSYLNRQCKSQKYSNPFRCPEFNSDLVRIDIATFYQPISDNCSSSCFSEPSYKKKVLYNKDWIILHDWSAAYKVNSLLYNPHCYPEGTFVVDGNIPVSLLKDRVKFNSTFNYIIKEGAPLISFLPTFGRHDDLSMAVEEKEFLMFLTLYLMKNTTDYEDESHQRNTKFYDIATDSKLKTNVTDIGTTQKLFHSMYFEAMEMLIESTEMKWNQLCETASSDNGQFYEEVMAIE</sequence>
<accession>A0A090KY07</accession>
<dbReference type="AlphaFoldDB" id="A0A090KY07"/>
<evidence type="ECO:0000256" key="1">
    <source>
        <dbReference type="SAM" id="SignalP"/>
    </source>
</evidence>
<dbReference type="CTD" id="36374666"/>
<feature type="signal peptide" evidence="1">
    <location>
        <begin position="1"/>
        <end position="19"/>
    </location>
</feature>
<dbReference type="RefSeq" id="XP_024501503.1">
    <property type="nucleotide sequence ID" value="XM_024647424.1"/>
</dbReference>
<keyword evidence="1" id="KW-0732">Signal</keyword>
<reference evidence="2" key="1">
    <citation type="submission" date="2014-09" db="EMBL/GenBank/DDBJ databases">
        <authorList>
            <person name="Aslett A.Martin."/>
        </authorList>
    </citation>
    <scope>NUCLEOTIDE SEQUENCE</scope>
    <source>
        <strain evidence="2">ED321 Heterogonic</strain>
    </source>
</reference>
<evidence type="ECO:0000313" key="5">
    <source>
        <dbReference type="WormBase" id="SRAE_1000057400"/>
    </source>
</evidence>
<reference evidence="3" key="2">
    <citation type="submission" date="2014-09" db="EMBL/GenBank/DDBJ databases">
        <authorList>
            <person name="Martin A.A."/>
        </authorList>
    </citation>
    <scope>NUCLEOTIDE SEQUENCE</scope>
    <source>
        <strain evidence="3">ED321</strain>
    </source>
</reference>
<dbReference type="WormBase" id="SRAE_1000057400">
    <property type="protein sequence ID" value="SRP07268"/>
    <property type="gene ID" value="WBGene00257171"/>
</dbReference>
<reference evidence="4" key="3">
    <citation type="submission" date="2020-12" db="UniProtKB">
        <authorList>
            <consortium name="WormBaseParasite"/>
        </authorList>
    </citation>
    <scope>IDENTIFICATION</scope>
</reference>